<organism evidence="2 3">
    <name type="scientific">Natronorubrum thiooxidans</name>
    <dbReference type="NCBI Taxonomy" id="308853"/>
    <lineage>
        <taxon>Archaea</taxon>
        <taxon>Methanobacteriati</taxon>
        <taxon>Methanobacteriota</taxon>
        <taxon>Stenosarchaea group</taxon>
        <taxon>Halobacteria</taxon>
        <taxon>Halobacteriales</taxon>
        <taxon>Natrialbaceae</taxon>
        <taxon>Natronorubrum</taxon>
    </lineage>
</organism>
<sequence length="95" mass="10823">MFRWQSVSSATHGHEYNNFVSPKGVGTRTESAAATHETKELNATKDRVGELQARELEKGAHLLEEHIDESEIDVVDGRLERIRKDDGERYFRLLG</sequence>
<evidence type="ECO:0000256" key="1">
    <source>
        <dbReference type="SAM" id="MobiDB-lite"/>
    </source>
</evidence>
<keyword evidence="3" id="KW-1185">Reference proteome</keyword>
<name>A0A1N7GVR0_9EURY</name>
<dbReference type="EMBL" id="FTNR01000016">
    <property type="protein sequence ID" value="SIS16518.1"/>
    <property type="molecule type" value="Genomic_DNA"/>
</dbReference>
<dbReference type="Proteomes" id="UP000185936">
    <property type="component" value="Unassembled WGS sequence"/>
</dbReference>
<gene>
    <name evidence="2" type="ORF">SAMN05421752_1162</name>
</gene>
<evidence type="ECO:0000313" key="2">
    <source>
        <dbReference type="EMBL" id="SIS16518.1"/>
    </source>
</evidence>
<dbReference type="AlphaFoldDB" id="A0A1N7GVR0"/>
<feature type="region of interest" description="Disordered" evidence="1">
    <location>
        <begin position="1"/>
        <end position="38"/>
    </location>
</feature>
<dbReference type="InterPro" id="IPR058321">
    <property type="entry name" value="DUF8008"/>
</dbReference>
<evidence type="ECO:0000313" key="3">
    <source>
        <dbReference type="Proteomes" id="UP000185936"/>
    </source>
</evidence>
<accession>A0A1N7GVR0</accession>
<proteinExistence type="predicted"/>
<reference evidence="3" key="1">
    <citation type="submission" date="2017-01" db="EMBL/GenBank/DDBJ databases">
        <authorList>
            <person name="Varghese N."/>
            <person name="Submissions S."/>
        </authorList>
    </citation>
    <scope>NUCLEOTIDE SEQUENCE [LARGE SCALE GENOMIC DNA]</scope>
    <source>
        <strain evidence="3">type strain: HArc-</strain>
    </source>
</reference>
<protein>
    <submittedName>
        <fullName evidence="2">Uncharacterized protein</fullName>
    </submittedName>
</protein>
<feature type="compositionally biased region" description="Polar residues" evidence="1">
    <location>
        <begin position="1"/>
        <end position="11"/>
    </location>
</feature>
<dbReference type="Pfam" id="PF26032">
    <property type="entry name" value="DUF8008"/>
    <property type="match status" value="1"/>
</dbReference>